<dbReference type="InterPro" id="IPR002371">
    <property type="entry name" value="FlgK"/>
</dbReference>
<dbReference type="PANTHER" id="PTHR30033:SF1">
    <property type="entry name" value="FLAGELLAR HOOK-ASSOCIATED PROTEIN 1"/>
    <property type="match status" value="1"/>
</dbReference>
<dbReference type="GO" id="GO:0005198">
    <property type="term" value="F:structural molecule activity"/>
    <property type="evidence" value="ECO:0007669"/>
    <property type="project" value="UniProtKB-UniRule"/>
</dbReference>
<evidence type="ECO:0000256" key="4">
    <source>
        <dbReference type="ARBA" id="ARBA00016244"/>
    </source>
</evidence>
<dbReference type="Pfam" id="PF06429">
    <property type="entry name" value="Flg_bbr_C"/>
    <property type="match status" value="1"/>
</dbReference>
<dbReference type="Pfam" id="PF00460">
    <property type="entry name" value="Flg_bb_rod"/>
    <property type="match status" value="1"/>
</dbReference>
<evidence type="ECO:0000256" key="5">
    <source>
        <dbReference type="ARBA" id="ARBA00022525"/>
    </source>
</evidence>
<evidence type="ECO:0000259" key="11">
    <source>
        <dbReference type="Pfam" id="PF22638"/>
    </source>
</evidence>
<accession>A0A831A0W2</accession>
<dbReference type="GO" id="GO:0044780">
    <property type="term" value="P:bacterial-type flagellum assembly"/>
    <property type="evidence" value="ECO:0007669"/>
    <property type="project" value="InterPro"/>
</dbReference>
<feature type="domain" description="Flagellar hook-associated protein 1 D2-like" evidence="10">
    <location>
        <begin position="337"/>
        <end position="420"/>
    </location>
</feature>
<evidence type="ECO:0000313" key="12">
    <source>
        <dbReference type="EMBL" id="CCO93441.1"/>
    </source>
</evidence>
<evidence type="ECO:0000256" key="3">
    <source>
        <dbReference type="ARBA" id="ARBA00009677"/>
    </source>
</evidence>
<evidence type="ECO:0000256" key="2">
    <source>
        <dbReference type="ARBA" id="ARBA00004613"/>
    </source>
</evidence>
<name>A0A831A0W2_ERWAM</name>
<evidence type="ECO:0000259" key="10">
    <source>
        <dbReference type="Pfam" id="PF21158"/>
    </source>
</evidence>
<keyword evidence="12" id="KW-0966">Cell projection</keyword>
<comment type="subcellular location">
    <subcellularLocation>
        <location evidence="1 7">Bacterial flagellum</location>
    </subcellularLocation>
    <subcellularLocation>
        <location evidence="2 7">Secreted</location>
    </subcellularLocation>
</comment>
<keyword evidence="5 7" id="KW-0964">Secreted</keyword>
<dbReference type="EMBL" id="CAPB01000011">
    <property type="protein sequence ID" value="CCO93441.1"/>
    <property type="molecule type" value="Genomic_DNA"/>
</dbReference>
<comment type="caution">
    <text evidence="12">The sequence shown here is derived from an EMBL/GenBank/DDBJ whole genome shotgun (WGS) entry which is preliminary data.</text>
</comment>
<evidence type="ECO:0000256" key="7">
    <source>
        <dbReference type="RuleBase" id="RU362065"/>
    </source>
</evidence>
<dbReference type="Proteomes" id="UP000013111">
    <property type="component" value="Unassembled WGS sequence"/>
</dbReference>
<dbReference type="InterPro" id="IPR001444">
    <property type="entry name" value="Flag_bb_rod_N"/>
</dbReference>
<feature type="domain" description="Flagellar basal-body/hook protein C-terminal" evidence="9">
    <location>
        <begin position="509"/>
        <end position="548"/>
    </location>
</feature>
<evidence type="ECO:0000256" key="1">
    <source>
        <dbReference type="ARBA" id="ARBA00004365"/>
    </source>
</evidence>
<dbReference type="GO" id="GO:0009424">
    <property type="term" value="C:bacterial-type flagellum hook"/>
    <property type="evidence" value="ECO:0007669"/>
    <property type="project" value="UniProtKB-UniRule"/>
</dbReference>
<dbReference type="GO" id="GO:0005576">
    <property type="term" value="C:extracellular region"/>
    <property type="evidence" value="ECO:0007669"/>
    <property type="project" value="UniProtKB-SubCell"/>
</dbReference>
<comment type="similarity">
    <text evidence="3 7">Belongs to the flagella basal body rod proteins family.</text>
</comment>
<evidence type="ECO:0000259" key="8">
    <source>
        <dbReference type="Pfam" id="PF00460"/>
    </source>
</evidence>
<reference evidence="12 13" key="2">
    <citation type="submission" date="2013-04" db="EMBL/GenBank/DDBJ databases">
        <title>Comparative genomics of 12 strains of Erwinia amylovora identifies a pan-genome with a large conserved core and provides insights into host specificity.</title>
        <authorList>
            <person name="Mann R.A."/>
            <person name="Smits T.H.M."/>
            <person name="Buehlmann A."/>
            <person name="Blom J."/>
            <person name="Goesmann A."/>
            <person name="Frey J.E."/>
            <person name="Plummer K.M."/>
            <person name="Beer S.V."/>
            <person name="Luck J."/>
            <person name="Duffy B."/>
            <person name="Rodoni B."/>
        </authorList>
    </citation>
    <scope>NUCLEOTIDE SEQUENCE [LARGE SCALE GENOMIC DNA]</scope>
    <source>
        <strain evidence="13">CFBP 1232</strain>
    </source>
</reference>
<proteinExistence type="inferred from homology"/>
<evidence type="ECO:0000313" key="13">
    <source>
        <dbReference type="Proteomes" id="UP000013111"/>
    </source>
</evidence>
<gene>
    <name evidence="12" type="primary">flgk1</name>
    <name evidence="7" type="synonym">flgK</name>
    <name evidence="12" type="ORF">BN437_1505</name>
</gene>
<dbReference type="SUPFAM" id="SSF64518">
    <property type="entry name" value="Phase 1 flagellin"/>
    <property type="match status" value="1"/>
</dbReference>
<dbReference type="InterPro" id="IPR010930">
    <property type="entry name" value="Flg_bb/hook_C_dom"/>
</dbReference>
<organism evidence="12 13">
    <name type="scientific">Erwinia amylovora NBRC 12687 = CFBP 1232</name>
    <dbReference type="NCBI Taxonomy" id="1219359"/>
    <lineage>
        <taxon>Bacteria</taxon>
        <taxon>Pseudomonadati</taxon>
        <taxon>Pseudomonadota</taxon>
        <taxon>Gammaproteobacteria</taxon>
        <taxon>Enterobacterales</taxon>
        <taxon>Erwiniaceae</taxon>
        <taxon>Erwinia</taxon>
    </lineage>
</organism>
<keyword evidence="12" id="KW-0969">Cilium</keyword>
<protein>
    <recommendedName>
        <fullName evidence="4 7">Flagellar hook-associated protein 1</fullName>
        <shortName evidence="7">HAP1</shortName>
    </recommendedName>
</protein>
<dbReference type="RefSeq" id="WP_004157077.1">
    <property type="nucleotide sequence ID" value="NZ_BAYW01000002.1"/>
</dbReference>
<dbReference type="NCBIfam" id="TIGR02492">
    <property type="entry name" value="flgK_ends"/>
    <property type="match status" value="1"/>
</dbReference>
<dbReference type="Pfam" id="PF21158">
    <property type="entry name" value="flgK_1st_1"/>
    <property type="match status" value="1"/>
</dbReference>
<evidence type="ECO:0000259" key="9">
    <source>
        <dbReference type="Pfam" id="PF06429"/>
    </source>
</evidence>
<sequence length="551" mass="57431">MSNLINTAMSGLSASSAALNTTSNNITNYAVTGYSRQTTVLNQSASTLSGGNYYGNGAAVSSVYREYDQFINKQLLAASTQSSALSTQAGQMSNIDDMMSGTTNNLSTNIQDFFKSLQTLASNASDSSSRQAVLGKAEGLVNQFKVSDTYLANLDSGLNTSIKSTVGQVNNYAEQIANINQQIAKLKGAGAGSEPNNLLDKRDLLVSELNKLVGVNVSQQDGGSYSISIGNGISLVQGDRFEQLAAVPSSADPARTTIASVDSVTGAKTEIAESQFTSGSLGGLLAFRNDLDGVRNQIGQLALALGSNFNTQHQAGVDSEGDKGEAFFKLGSPSATSNSLNKGNASLSVAYDASKTGDVKASNYKMTLENGSWNLVRLADNSKVTDVDTSTDGTLKFDGLTVTVGATGTAQNNDSYIIKPVSSVISGMSVNITDAAKLAASSPTGGESNNENVKSLLGLQTQDLINGKSTLTQAYASLVADVGNKTSSLEASNTTQSAVVKQLTSQQQSVSGVNLDEEYSNLARYQQYYMANAQVLQTASTLFQSLLTAVS</sequence>
<dbReference type="PANTHER" id="PTHR30033">
    <property type="entry name" value="FLAGELLAR HOOK-ASSOCIATED PROTEIN 1"/>
    <property type="match status" value="1"/>
</dbReference>
<dbReference type="AlphaFoldDB" id="A0A831A0W2"/>
<dbReference type="PRINTS" id="PR01005">
    <property type="entry name" value="FLGHOOKAP1"/>
</dbReference>
<evidence type="ECO:0000256" key="6">
    <source>
        <dbReference type="ARBA" id="ARBA00023143"/>
    </source>
</evidence>
<keyword evidence="6 7" id="KW-0975">Bacterial flagellum</keyword>
<dbReference type="InterPro" id="IPR049119">
    <property type="entry name" value="FlgK_D2-like"/>
</dbReference>
<feature type="domain" description="Flagellar hook-associated protein FlgK helical" evidence="11">
    <location>
        <begin position="92"/>
        <end position="328"/>
    </location>
</feature>
<reference evidence="12 13" key="1">
    <citation type="submission" date="2012-11" db="EMBL/GenBank/DDBJ databases">
        <authorList>
            <person name="Linke B."/>
        </authorList>
    </citation>
    <scope>NUCLEOTIDE SEQUENCE [LARGE SCALE GENOMIC DNA]</scope>
    <source>
        <strain evidence="13">CFBP 1232</strain>
    </source>
</reference>
<dbReference type="GeneID" id="97605752"/>
<dbReference type="Pfam" id="PF22638">
    <property type="entry name" value="FlgK_D1"/>
    <property type="match status" value="1"/>
</dbReference>
<keyword evidence="12" id="KW-0282">Flagellum</keyword>
<dbReference type="InterPro" id="IPR053927">
    <property type="entry name" value="FlgK_helical"/>
</dbReference>
<feature type="domain" description="Flagellar basal body rod protein N-terminal" evidence="8">
    <location>
        <begin position="5"/>
        <end position="34"/>
    </location>
</feature>